<gene>
    <name evidence="3" type="ORF">K432DRAFT_469233</name>
</gene>
<keyword evidence="1" id="KW-0175">Coiled coil</keyword>
<organism evidence="3 4">
    <name type="scientific">Lepidopterella palustris CBS 459.81</name>
    <dbReference type="NCBI Taxonomy" id="1314670"/>
    <lineage>
        <taxon>Eukaryota</taxon>
        <taxon>Fungi</taxon>
        <taxon>Dikarya</taxon>
        <taxon>Ascomycota</taxon>
        <taxon>Pezizomycotina</taxon>
        <taxon>Dothideomycetes</taxon>
        <taxon>Pleosporomycetidae</taxon>
        <taxon>Mytilinidiales</taxon>
        <taxon>Argynnaceae</taxon>
        <taxon>Lepidopterella</taxon>
    </lineage>
</organism>
<evidence type="ECO:0000313" key="4">
    <source>
        <dbReference type="Proteomes" id="UP000250266"/>
    </source>
</evidence>
<dbReference type="AlphaFoldDB" id="A0A8E2DZF2"/>
<feature type="compositionally biased region" description="Acidic residues" evidence="2">
    <location>
        <begin position="1"/>
        <end position="10"/>
    </location>
</feature>
<evidence type="ECO:0000256" key="1">
    <source>
        <dbReference type="SAM" id="Coils"/>
    </source>
</evidence>
<keyword evidence="4" id="KW-1185">Reference proteome</keyword>
<dbReference type="OrthoDB" id="3944932at2759"/>
<evidence type="ECO:0000256" key="2">
    <source>
        <dbReference type="SAM" id="MobiDB-lite"/>
    </source>
</evidence>
<feature type="coiled-coil region" evidence="1">
    <location>
        <begin position="197"/>
        <end position="296"/>
    </location>
</feature>
<reference evidence="3 4" key="1">
    <citation type="journal article" date="2016" name="Nat. Commun.">
        <title>Ectomycorrhizal ecology is imprinted in the genome of the dominant symbiotic fungus Cenococcum geophilum.</title>
        <authorList>
            <consortium name="DOE Joint Genome Institute"/>
            <person name="Peter M."/>
            <person name="Kohler A."/>
            <person name="Ohm R.A."/>
            <person name="Kuo A."/>
            <person name="Krutzmann J."/>
            <person name="Morin E."/>
            <person name="Arend M."/>
            <person name="Barry K.W."/>
            <person name="Binder M."/>
            <person name="Choi C."/>
            <person name="Clum A."/>
            <person name="Copeland A."/>
            <person name="Grisel N."/>
            <person name="Haridas S."/>
            <person name="Kipfer T."/>
            <person name="LaButti K."/>
            <person name="Lindquist E."/>
            <person name="Lipzen A."/>
            <person name="Maire R."/>
            <person name="Meier B."/>
            <person name="Mihaltcheva S."/>
            <person name="Molinier V."/>
            <person name="Murat C."/>
            <person name="Poggeler S."/>
            <person name="Quandt C.A."/>
            <person name="Sperisen C."/>
            <person name="Tritt A."/>
            <person name="Tisserant E."/>
            <person name="Crous P.W."/>
            <person name="Henrissat B."/>
            <person name="Nehls U."/>
            <person name="Egli S."/>
            <person name="Spatafora J.W."/>
            <person name="Grigoriev I.V."/>
            <person name="Martin F.M."/>
        </authorList>
    </citation>
    <scope>NUCLEOTIDE SEQUENCE [LARGE SCALE GENOMIC DNA]</scope>
    <source>
        <strain evidence="3 4">CBS 459.81</strain>
    </source>
</reference>
<dbReference type="EMBL" id="KV745461">
    <property type="protein sequence ID" value="OCK74526.1"/>
    <property type="molecule type" value="Genomic_DNA"/>
</dbReference>
<evidence type="ECO:0000313" key="3">
    <source>
        <dbReference type="EMBL" id="OCK74526.1"/>
    </source>
</evidence>
<proteinExistence type="predicted"/>
<protein>
    <submittedName>
        <fullName evidence="3">Uncharacterized protein</fullName>
    </submittedName>
</protein>
<sequence>MDIVDSEVGTDDPQKRSGWKRMIPRKEGKDWQKEFKTKDILAAKFEHDLQDIQNELKTTAASLHRNRESAFYDSIRNLEDTKLMIKALLTEYENALGEGKRLKDDCNNERRQRVDMLQQLREKGEEFDRRWRSKEIGLEREHQIKLQQQYAKGQRDETARWTVRLADVESRHKVATSDSEAKIRVWETEFGELCVLNKKIEAARDRLREEKEALEKEIEEAKAKYRSEVKELEISYCKKLSKVEKDIQDEKKRHAEIQKAHNSTMATMEEEYNSAIEQLKREHKSEEGKLRQTISALKQGHTAELERCEKRHNQEVSRLKSNFDQTVSQKQAAYAAAEKSLREEIAAYSGALLSRDKNDFNMVDRDVFEPMTDTDIEAKFVDLVQGVDWLSRLEWIPNPKGWTNQILRSLSSNQRLLKKQILQDSNNLDNSDYVWPKPGIETERWRYITIRECQAALRQPVPSEWDPRAKLKKGFQTSIEQLKKEIISTLGELTALDKNSLQALEKMVVRAARTWLQFGLQRCRILVVVQRSNLRTVEERVQKAREDGLELVMVPRLKRFGTSNGESLDIEETIADRDGETVKVGIEQRYESKAKLAGG</sequence>
<dbReference type="Proteomes" id="UP000250266">
    <property type="component" value="Unassembled WGS sequence"/>
</dbReference>
<accession>A0A8E2DZF2</accession>
<feature type="region of interest" description="Disordered" evidence="2">
    <location>
        <begin position="1"/>
        <end position="23"/>
    </location>
</feature>
<name>A0A8E2DZF2_9PEZI</name>